<evidence type="ECO:0000313" key="2">
    <source>
        <dbReference type="Proteomes" id="UP000219453"/>
    </source>
</evidence>
<reference evidence="1 2" key="1">
    <citation type="submission" date="2017-09" db="EMBL/GenBank/DDBJ databases">
        <authorList>
            <person name="Ehlers B."/>
            <person name="Leendertz F.H."/>
        </authorList>
    </citation>
    <scope>NUCLEOTIDE SEQUENCE [LARGE SCALE GENOMIC DNA]</scope>
    <source>
        <strain evidence="1 2">DSM 27208</strain>
    </source>
</reference>
<dbReference type="Proteomes" id="UP000219453">
    <property type="component" value="Unassembled WGS sequence"/>
</dbReference>
<dbReference type="EMBL" id="OBEJ01000001">
    <property type="protein sequence ID" value="SNZ03626.1"/>
    <property type="molecule type" value="Genomic_DNA"/>
</dbReference>
<name>A0A285N6L8_NATPI</name>
<organism evidence="1 2">
    <name type="scientific">Natronoarchaeum philippinense</name>
    <dbReference type="NCBI Taxonomy" id="558529"/>
    <lineage>
        <taxon>Archaea</taxon>
        <taxon>Methanobacteriati</taxon>
        <taxon>Methanobacteriota</taxon>
        <taxon>Stenosarchaea group</taxon>
        <taxon>Halobacteria</taxon>
        <taxon>Halobacteriales</taxon>
        <taxon>Natronoarchaeaceae</taxon>
    </lineage>
</organism>
<proteinExistence type="predicted"/>
<protein>
    <submittedName>
        <fullName evidence="1">Uncharacterized protein</fullName>
    </submittedName>
</protein>
<keyword evidence="2" id="KW-1185">Reference proteome</keyword>
<accession>A0A285N6L8</accession>
<sequence length="124" mass="14096">MDRGHPSEKDASGPDMADIIRLEAKLLGEPVGESEQTLFDTALRARLVMLQDDWDESLIVPGQVYAEAVDHNPQADAHTAIEFADVVTRYLEKRGLETLDDLLNWEPKLLNQYRYEKQAQQESN</sequence>
<gene>
    <name evidence="1" type="ORF">SAMN06269185_0325</name>
</gene>
<evidence type="ECO:0000313" key="1">
    <source>
        <dbReference type="EMBL" id="SNZ03626.1"/>
    </source>
</evidence>
<dbReference type="AlphaFoldDB" id="A0A285N6L8"/>